<evidence type="ECO:0000313" key="13">
    <source>
        <dbReference type="Proteomes" id="UP000565745"/>
    </source>
</evidence>
<dbReference type="PROSITE" id="PS00933">
    <property type="entry name" value="FGGY_KINASES_1"/>
    <property type="match status" value="1"/>
</dbReference>
<sequence>MFIGLDLGTSSLKAILIDDQQRVLAEHSVPLSVERPHDGWSEQNAASWFKAADAALSALAATVDCSTVTGIGLSGHMHGATLFDEADKPLRPCMLWNDTRSHKEAAEMDADPQFRSITGNIVFPGFTAPKVAWVRKHEPQIFEQIAKILLPKDALRLYLTGGHVSEMSDAAGTAWFDTGRRDWSDPLLEACGLGRDQMPALVEGSAPSGKLRPALAQVLGAKDVTVAGGAGDNAAAAIGAGVVKDGSAFLSLGTSGVLFAANDGYRPDPASAVHSFCHAVPDTWHQMGVILAATDALEWLSRLTGKSAAALTADLGRLQAPSTTLFLPYLGGERTPHNDARIRGQFLHLDHATDASTAARAVLEGVAFAFADCRDALASTGTKIAEALALGGGSKSGYWLDVLATALDFPLHLPVAGDYGAAIGAARLGMMAATGADVGIATPPPIAHTHMPDASLVPAFAESHARYRHAYSVLRDL</sequence>
<evidence type="ECO:0000256" key="9">
    <source>
        <dbReference type="RuleBase" id="RU364073"/>
    </source>
</evidence>
<evidence type="ECO:0000313" key="12">
    <source>
        <dbReference type="EMBL" id="MBB4174729.1"/>
    </source>
</evidence>
<proteinExistence type="inferred from homology"/>
<evidence type="ECO:0000256" key="7">
    <source>
        <dbReference type="ARBA" id="ARBA00023277"/>
    </source>
</evidence>
<dbReference type="Gene3D" id="3.30.420.40">
    <property type="match status" value="2"/>
</dbReference>
<dbReference type="AlphaFoldDB" id="A0A7W6Q4Z5"/>
<dbReference type="OrthoDB" id="9805576at2"/>
<dbReference type="PANTHER" id="PTHR43095:SF6">
    <property type="entry name" value="XYLULOSE KINASE"/>
    <property type="match status" value="1"/>
</dbReference>
<evidence type="ECO:0000256" key="1">
    <source>
        <dbReference type="ARBA" id="ARBA00009156"/>
    </source>
</evidence>
<dbReference type="InterPro" id="IPR018484">
    <property type="entry name" value="FGGY_N"/>
</dbReference>
<accession>A0A7W6Q4Z5</accession>
<dbReference type="InterPro" id="IPR050406">
    <property type="entry name" value="FGGY_Carb_Kinase"/>
</dbReference>
<keyword evidence="7 8" id="KW-0119">Carbohydrate metabolism</keyword>
<feature type="domain" description="Carbohydrate kinase FGGY C-terminal" evidence="11">
    <location>
        <begin position="249"/>
        <end position="433"/>
    </location>
</feature>
<comment type="caution">
    <text evidence="12">The sequence shown here is derived from an EMBL/GenBank/DDBJ whole genome shotgun (WGS) entry which is preliminary data.</text>
</comment>
<dbReference type="NCBIfam" id="TIGR01312">
    <property type="entry name" value="XylB"/>
    <property type="match status" value="1"/>
</dbReference>
<dbReference type="EMBL" id="JACIFU010000003">
    <property type="protein sequence ID" value="MBB4174729.1"/>
    <property type="molecule type" value="Genomic_DNA"/>
</dbReference>
<feature type="binding site" evidence="8">
    <location>
        <begin position="77"/>
        <end position="78"/>
    </location>
    <ligand>
        <name>substrate</name>
    </ligand>
</feature>
<dbReference type="GO" id="GO:0005998">
    <property type="term" value="P:xylulose catabolic process"/>
    <property type="evidence" value="ECO:0007669"/>
    <property type="project" value="UniProtKB-UniRule"/>
</dbReference>
<dbReference type="InterPro" id="IPR000577">
    <property type="entry name" value="Carb_kinase_FGGY"/>
</dbReference>
<evidence type="ECO:0000259" key="11">
    <source>
        <dbReference type="Pfam" id="PF02782"/>
    </source>
</evidence>
<evidence type="ECO:0000256" key="6">
    <source>
        <dbReference type="ARBA" id="ARBA00022840"/>
    </source>
</evidence>
<keyword evidence="6 8" id="KW-0067">ATP-binding</keyword>
<dbReference type="Pfam" id="PF00370">
    <property type="entry name" value="FGGY_N"/>
    <property type="match status" value="1"/>
</dbReference>
<evidence type="ECO:0000259" key="10">
    <source>
        <dbReference type="Pfam" id="PF00370"/>
    </source>
</evidence>
<feature type="active site" description="Proton acceptor" evidence="8">
    <location>
        <position position="232"/>
    </location>
</feature>
<dbReference type="GO" id="GO:0004856">
    <property type="term" value="F:D-xylulokinase activity"/>
    <property type="evidence" value="ECO:0007669"/>
    <property type="project" value="UniProtKB-UniRule"/>
</dbReference>
<dbReference type="GO" id="GO:0042732">
    <property type="term" value="P:D-xylose metabolic process"/>
    <property type="evidence" value="ECO:0007669"/>
    <property type="project" value="UniProtKB-KW"/>
</dbReference>
<comment type="similarity">
    <text evidence="1 8 9">Belongs to the FGGY kinase family.</text>
</comment>
<comment type="catalytic activity">
    <reaction evidence="8 9">
        <text>D-xylulose + ATP = D-xylulose 5-phosphate + ADP + H(+)</text>
        <dbReference type="Rhea" id="RHEA:10964"/>
        <dbReference type="ChEBI" id="CHEBI:15378"/>
        <dbReference type="ChEBI" id="CHEBI:17140"/>
        <dbReference type="ChEBI" id="CHEBI:30616"/>
        <dbReference type="ChEBI" id="CHEBI:57737"/>
        <dbReference type="ChEBI" id="CHEBI:456216"/>
        <dbReference type="EC" id="2.7.1.17"/>
    </reaction>
</comment>
<dbReference type="Pfam" id="PF02782">
    <property type="entry name" value="FGGY_C"/>
    <property type="match status" value="1"/>
</dbReference>
<dbReference type="InterPro" id="IPR018485">
    <property type="entry name" value="FGGY_C"/>
</dbReference>
<dbReference type="RefSeq" id="WP_025056157.1">
    <property type="nucleotide sequence ID" value="NZ_JACIFU010000003.1"/>
</dbReference>
<keyword evidence="3 8" id="KW-0808">Transferase</keyword>
<dbReference type="HAMAP" id="MF_02220">
    <property type="entry name" value="XylB"/>
    <property type="match status" value="1"/>
</dbReference>
<dbReference type="CDD" id="cd07808">
    <property type="entry name" value="ASKHA_NBD_FGGY_EcXK-like"/>
    <property type="match status" value="1"/>
</dbReference>
<evidence type="ECO:0000256" key="3">
    <source>
        <dbReference type="ARBA" id="ARBA00022679"/>
    </source>
</evidence>
<dbReference type="PIRSF" id="PIRSF000538">
    <property type="entry name" value="GlpK"/>
    <property type="match status" value="1"/>
</dbReference>
<protein>
    <recommendedName>
        <fullName evidence="8 9">Xylulose kinase</fullName>
        <shortName evidence="8 9">Xylulokinase</shortName>
        <ecNumber evidence="8 9">2.7.1.17</ecNumber>
    </recommendedName>
</protein>
<organism evidence="12 13">
    <name type="scientific">Sulfitobacter noctilucicola</name>
    <dbReference type="NCBI Taxonomy" id="1342301"/>
    <lineage>
        <taxon>Bacteria</taxon>
        <taxon>Pseudomonadati</taxon>
        <taxon>Pseudomonadota</taxon>
        <taxon>Alphaproteobacteria</taxon>
        <taxon>Rhodobacterales</taxon>
        <taxon>Roseobacteraceae</taxon>
        <taxon>Sulfitobacter</taxon>
    </lineage>
</organism>
<evidence type="ECO:0000256" key="5">
    <source>
        <dbReference type="ARBA" id="ARBA00022777"/>
    </source>
</evidence>
<feature type="site" description="Important for activity" evidence="8">
    <location>
        <position position="6"/>
    </location>
</feature>
<comment type="function">
    <text evidence="8">Catalyzes the phosphorylation of D-xylulose to D-xylulose 5-phosphate.</text>
</comment>
<reference evidence="12 13" key="1">
    <citation type="submission" date="2020-08" db="EMBL/GenBank/DDBJ databases">
        <title>Genomic Encyclopedia of Type Strains, Phase IV (KMG-IV): sequencing the most valuable type-strain genomes for metagenomic binning, comparative biology and taxonomic classification.</title>
        <authorList>
            <person name="Goeker M."/>
        </authorList>
    </citation>
    <scope>NUCLEOTIDE SEQUENCE [LARGE SCALE GENOMIC DNA]</scope>
    <source>
        <strain evidence="12 13">DSM 101015</strain>
    </source>
</reference>
<gene>
    <name evidence="8 9" type="primary">xylB</name>
    <name evidence="12" type="ORF">GGR93_002517</name>
</gene>
<evidence type="ECO:0000256" key="2">
    <source>
        <dbReference type="ARBA" id="ARBA00022629"/>
    </source>
</evidence>
<keyword evidence="13" id="KW-1185">Reference proteome</keyword>
<keyword evidence="5 8" id="KW-0418">Kinase</keyword>
<dbReference type="InterPro" id="IPR018483">
    <property type="entry name" value="Carb_kinase_FGGY_CS"/>
</dbReference>
<dbReference type="GO" id="GO:0005524">
    <property type="term" value="F:ATP binding"/>
    <property type="evidence" value="ECO:0007669"/>
    <property type="project" value="UniProtKB-UniRule"/>
</dbReference>
<keyword evidence="2 8" id="KW-0859">Xylose metabolism</keyword>
<dbReference type="InterPro" id="IPR006000">
    <property type="entry name" value="Xylulokinase"/>
</dbReference>
<evidence type="ECO:0000256" key="4">
    <source>
        <dbReference type="ARBA" id="ARBA00022741"/>
    </source>
</evidence>
<keyword evidence="4 8" id="KW-0547">Nucleotide-binding</keyword>
<feature type="domain" description="Carbohydrate kinase FGGY N-terminal" evidence="10">
    <location>
        <begin position="1"/>
        <end position="239"/>
    </location>
</feature>
<dbReference type="Proteomes" id="UP000565745">
    <property type="component" value="Unassembled WGS sequence"/>
</dbReference>
<dbReference type="InterPro" id="IPR043129">
    <property type="entry name" value="ATPase_NBD"/>
</dbReference>
<dbReference type="PANTHER" id="PTHR43095">
    <property type="entry name" value="SUGAR KINASE"/>
    <property type="match status" value="1"/>
</dbReference>
<evidence type="ECO:0000256" key="8">
    <source>
        <dbReference type="HAMAP-Rule" id="MF_02220"/>
    </source>
</evidence>
<dbReference type="EC" id="2.7.1.17" evidence="8 9"/>
<name>A0A7W6Q4Z5_9RHOB</name>
<dbReference type="SUPFAM" id="SSF53067">
    <property type="entry name" value="Actin-like ATPase domain"/>
    <property type="match status" value="2"/>
</dbReference>